<evidence type="ECO:0000256" key="12">
    <source>
        <dbReference type="ARBA" id="ARBA00049080"/>
    </source>
</evidence>
<dbReference type="FunFam" id="3.30.360.10:FF:000004">
    <property type="entry name" value="4-hydroxy-tetrahydrodipicolinate reductase"/>
    <property type="match status" value="1"/>
</dbReference>
<comment type="subunit">
    <text evidence="14">Homotetramer.</text>
</comment>
<keyword evidence="3 14" id="KW-0963">Cytoplasm</keyword>
<dbReference type="HAMAP" id="MF_00102">
    <property type="entry name" value="DapB"/>
    <property type="match status" value="1"/>
</dbReference>
<feature type="binding site" evidence="14">
    <location>
        <position position="157"/>
    </location>
    <ligand>
        <name>(S)-2,3,4,5-tetrahydrodipicolinate</name>
        <dbReference type="ChEBI" id="CHEBI:16845"/>
    </ligand>
</feature>
<dbReference type="InterPro" id="IPR022663">
    <property type="entry name" value="DapB_C"/>
</dbReference>
<feature type="domain" description="Dihydrodipicolinate reductase C-terminal" evidence="16">
    <location>
        <begin position="129"/>
        <end position="265"/>
    </location>
</feature>
<feature type="binding site" evidence="14">
    <location>
        <begin position="166"/>
        <end position="167"/>
    </location>
    <ligand>
        <name>(S)-2,3,4,5-tetrahydrodipicolinate</name>
        <dbReference type="ChEBI" id="CHEBI:16845"/>
    </ligand>
</feature>
<evidence type="ECO:0000259" key="15">
    <source>
        <dbReference type="Pfam" id="PF01113"/>
    </source>
</evidence>
<comment type="pathway">
    <text evidence="10 14">Amino-acid biosynthesis; L-lysine biosynthesis via DAP pathway; (S)-tetrahydrodipicolinate from L-aspartate: step 4/4.</text>
</comment>
<evidence type="ECO:0000256" key="1">
    <source>
        <dbReference type="ARBA" id="ARBA00004496"/>
    </source>
</evidence>
<evidence type="ECO:0000313" key="18">
    <source>
        <dbReference type="Proteomes" id="UP000185639"/>
    </source>
</evidence>
<dbReference type="CDD" id="cd02274">
    <property type="entry name" value="DHDPR_N"/>
    <property type="match status" value="1"/>
</dbReference>
<evidence type="ECO:0000256" key="9">
    <source>
        <dbReference type="ARBA" id="ARBA00023154"/>
    </source>
</evidence>
<feature type="binding site" evidence="14">
    <location>
        <begin position="123"/>
        <end position="126"/>
    </location>
    <ligand>
        <name>NAD(+)</name>
        <dbReference type="ChEBI" id="CHEBI:57540"/>
    </ligand>
</feature>
<dbReference type="GO" id="GO:0016726">
    <property type="term" value="F:oxidoreductase activity, acting on CH or CH2 groups, NAD or NADP as acceptor"/>
    <property type="evidence" value="ECO:0007669"/>
    <property type="project" value="UniProtKB-UniRule"/>
</dbReference>
<dbReference type="GO" id="GO:0019877">
    <property type="term" value="P:diaminopimelate biosynthetic process"/>
    <property type="evidence" value="ECO:0007669"/>
    <property type="project" value="UniProtKB-UniRule"/>
</dbReference>
<evidence type="ECO:0000256" key="13">
    <source>
        <dbReference type="ARBA" id="ARBA00049396"/>
    </source>
</evidence>
<evidence type="ECO:0000256" key="6">
    <source>
        <dbReference type="ARBA" id="ARBA00022915"/>
    </source>
</evidence>
<comment type="catalytic activity">
    <reaction evidence="13 14">
        <text>(S)-2,3,4,5-tetrahydrodipicolinate + NAD(+) + H2O = (2S,4S)-4-hydroxy-2,3,4,5-tetrahydrodipicolinate + NADH + H(+)</text>
        <dbReference type="Rhea" id="RHEA:35323"/>
        <dbReference type="ChEBI" id="CHEBI:15377"/>
        <dbReference type="ChEBI" id="CHEBI:15378"/>
        <dbReference type="ChEBI" id="CHEBI:16845"/>
        <dbReference type="ChEBI" id="CHEBI:57540"/>
        <dbReference type="ChEBI" id="CHEBI:57945"/>
        <dbReference type="ChEBI" id="CHEBI:67139"/>
        <dbReference type="EC" id="1.17.1.8"/>
    </reaction>
</comment>
<dbReference type="RefSeq" id="WP_076513442.1">
    <property type="nucleotide sequence ID" value="NZ_FTOH01000001.1"/>
</dbReference>
<dbReference type="InterPro" id="IPR036291">
    <property type="entry name" value="NAD(P)-bd_dom_sf"/>
</dbReference>
<dbReference type="GO" id="GO:0050661">
    <property type="term" value="F:NADP binding"/>
    <property type="evidence" value="ECO:0007669"/>
    <property type="project" value="UniProtKB-UniRule"/>
</dbReference>
<evidence type="ECO:0000256" key="3">
    <source>
        <dbReference type="ARBA" id="ARBA00022490"/>
    </source>
</evidence>
<evidence type="ECO:0000313" key="17">
    <source>
        <dbReference type="EMBL" id="SIS42220.1"/>
    </source>
</evidence>
<dbReference type="Pfam" id="PF05173">
    <property type="entry name" value="DapB_C"/>
    <property type="match status" value="1"/>
</dbReference>
<comment type="similarity">
    <text evidence="2 14">Belongs to the DapB family.</text>
</comment>
<protein>
    <recommendedName>
        <fullName evidence="11 14">4-hydroxy-tetrahydrodipicolinate reductase</fullName>
        <shortName evidence="14">HTPA reductase</shortName>
        <ecNumber evidence="11 14">1.17.1.8</ecNumber>
    </recommendedName>
</protein>
<keyword evidence="9 14" id="KW-0457">Lysine biosynthesis</keyword>
<dbReference type="GO" id="GO:0009089">
    <property type="term" value="P:lysine biosynthetic process via diaminopimelate"/>
    <property type="evidence" value="ECO:0007669"/>
    <property type="project" value="UniProtKB-UniRule"/>
</dbReference>
<reference evidence="18" key="1">
    <citation type="submission" date="2017-01" db="EMBL/GenBank/DDBJ databases">
        <authorList>
            <person name="Varghese N."/>
            <person name="Submissions S."/>
        </authorList>
    </citation>
    <scope>NUCLEOTIDE SEQUENCE [LARGE SCALE GENOMIC DNA]</scope>
    <source>
        <strain evidence="18">DSM 24913</strain>
    </source>
</reference>
<comment type="subcellular location">
    <subcellularLocation>
        <location evidence="1 14">Cytoplasm</location>
    </subcellularLocation>
</comment>
<evidence type="ECO:0000256" key="11">
    <source>
        <dbReference type="ARBA" id="ARBA00038983"/>
    </source>
</evidence>
<dbReference type="SUPFAM" id="SSF51735">
    <property type="entry name" value="NAD(P)-binding Rossmann-fold domains"/>
    <property type="match status" value="1"/>
</dbReference>
<dbReference type="NCBIfam" id="TIGR00036">
    <property type="entry name" value="dapB"/>
    <property type="match status" value="1"/>
</dbReference>
<evidence type="ECO:0000256" key="14">
    <source>
        <dbReference type="HAMAP-Rule" id="MF_00102"/>
    </source>
</evidence>
<dbReference type="Gene3D" id="3.40.50.720">
    <property type="entry name" value="NAD(P)-binding Rossmann-like Domain"/>
    <property type="match status" value="1"/>
</dbReference>
<feature type="active site" description="Proton donor" evidence="14">
    <location>
        <position position="160"/>
    </location>
</feature>
<dbReference type="GO" id="GO:0051287">
    <property type="term" value="F:NAD binding"/>
    <property type="evidence" value="ECO:0007669"/>
    <property type="project" value="UniProtKB-UniRule"/>
</dbReference>
<dbReference type="Gene3D" id="3.30.360.10">
    <property type="entry name" value="Dihydrodipicolinate Reductase, domain 2"/>
    <property type="match status" value="1"/>
</dbReference>
<dbReference type="GO" id="GO:0008839">
    <property type="term" value="F:4-hydroxy-tetrahydrodipicolinate reductase"/>
    <property type="evidence" value="ECO:0007669"/>
    <property type="project" value="UniProtKB-UniRule"/>
</dbReference>
<keyword evidence="6 14" id="KW-0220">Diaminopimelate biosynthesis</keyword>
<feature type="binding site" evidence="14">
    <location>
        <position position="36"/>
    </location>
    <ligand>
        <name>NAD(+)</name>
        <dbReference type="ChEBI" id="CHEBI:57540"/>
    </ligand>
</feature>
<evidence type="ECO:0000259" key="16">
    <source>
        <dbReference type="Pfam" id="PF05173"/>
    </source>
</evidence>
<dbReference type="InterPro" id="IPR023940">
    <property type="entry name" value="DHDPR_bac"/>
</dbReference>
<comment type="caution">
    <text evidence="14">Was originally thought to be a dihydrodipicolinate reductase (DHDPR), catalyzing the conversion of dihydrodipicolinate to tetrahydrodipicolinate. However, it was shown in E.coli that the substrate of the enzymatic reaction is not dihydrodipicolinate (DHDP) but in fact (2S,4S)-4-hydroxy-2,3,4,5-tetrahydrodipicolinic acid (HTPA), the product released by the DapA-catalyzed reaction.</text>
</comment>
<organism evidence="17 18">
    <name type="scientific">Thalassolituus maritimus</name>
    <dbReference type="NCBI Taxonomy" id="484498"/>
    <lineage>
        <taxon>Bacteria</taxon>
        <taxon>Pseudomonadati</taxon>
        <taxon>Pseudomonadota</taxon>
        <taxon>Gammaproteobacteria</taxon>
        <taxon>Oceanospirillales</taxon>
        <taxon>Oceanospirillaceae</taxon>
        <taxon>Thalassolituus</taxon>
    </lineage>
</organism>
<dbReference type="Pfam" id="PF01113">
    <property type="entry name" value="DapB_N"/>
    <property type="match status" value="1"/>
</dbReference>
<name>A0A1N7IYR3_9GAMM</name>
<dbReference type="Proteomes" id="UP000185639">
    <property type="component" value="Unassembled WGS sequence"/>
</dbReference>
<dbReference type="EC" id="1.17.1.8" evidence="11 14"/>
<feature type="active site" description="Proton donor/acceptor" evidence="14">
    <location>
        <position position="156"/>
    </location>
</feature>
<dbReference type="PIRSF" id="PIRSF000161">
    <property type="entry name" value="DHPR"/>
    <property type="match status" value="1"/>
</dbReference>
<dbReference type="PANTHER" id="PTHR20836">
    <property type="entry name" value="DIHYDRODIPICOLINATE REDUCTASE"/>
    <property type="match status" value="1"/>
</dbReference>
<accession>A0A1N7IYR3</accession>
<sequence>MTRIAITGAAGRMGRVLIEAVHNDETAEVAGAIVLENDPMVGVDAGAIAGLAMTLNVKAVTSVEEAIPHFDVLIDFTSPESTMANVELCQKHGKGIVIGTTGLTDEQKSKLKAAAADTRIVFAPNYSVGVNLCLNLLRMAAKVMGEDSDIEVIEMHHRHKVDAPSGTALRMGEVVAETMGWDLNEVACYGREGQTGARPHKQIGFETIRGGDVVGDHTVMFATEGERVEVTHKAQSRMTFAKGAVRAAKWLTEQPAGLYDMQDVLGF</sequence>
<dbReference type="PROSITE" id="PS01298">
    <property type="entry name" value="DAPB"/>
    <property type="match status" value="1"/>
</dbReference>
<keyword evidence="8 14" id="KW-0520">NAD</keyword>
<dbReference type="AlphaFoldDB" id="A0A1N7IYR3"/>
<dbReference type="FunFam" id="3.40.50.720:FF:000048">
    <property type="entry name" value="4-hydroxy-tetrahydrodipicolinate reductase"/>
    <property type="match status" value="1"/>
</dbReference>
<keyword evidence="4 14" id="KW-0028">Amino-acid biosynthesis</keyword>
<proteinExistence type="inferred from homology"/>
<dbReference type="STRING" id="484498.SAMN05421686_101161"/>
<evidence type="ECO:0000256" key="5">
    <source>
        <dbReference type="ARBA" id="ARBA00022857"/>
    </source>
</evidence>
<evidence type="ECO:0000256" key="10">
    <source>
        <dbReference type="ARBA" id="ARBA00037922"/>
    </source>
</evidence>
<keyword evidence="5 14" id="KW-0521">NADP</keyword>
<evidence type="ECO:0000256" key="7">
    <source>
        <dbReference type="ARBA" id="ARBA00023002"/>
    </source>
</evidence>
<dbReference type="InterPro" id="IPR022664">
    <property type="entry name" value="DapB_N_CS"/>
</dbReference>
<evidence type="ECO:0000256" key="2">
    <source>
        <dbReference type="ARBA" id="ARBA00006642"/>
    </source>
</evidence>
<comment type="function">
    <text evidence="14">Catalyzes the conversion of 4-hydroxy-tetrahydrodipicolinate (HTPA) to tetrahydrodipicolinate.</text>
</comment>
<dbReference type="GO" id="GO:0005829">
    <property type="term" value="C:cytosol"/>
    <property type="evidence" value="ECO:0007669"/>
    <property type="project" value="TreeGrafter"/>
</dbReference>
<feature type="domain" description="Dihydrodipicolinate reductase N-terminal" evidence="15">
    <location>
        <begin position="3"/>
        <end position="126"/>
    </location>
</feature>
<feature type="binding site" evidence="14">
    <location>
        <begin position="99"/>
        <end position="101"/>
    </location>
    <ligand>
        <name>NAD(+)</name>
        <dbReference type="ChEBI" id="CHEBI:57540"/>
    </ligand>
</feature>
<dbReference type="EMBL" id="FTOH01000001">
    <property type="protein sequence ID" value="SIS42220.1"/>
    <property type="molecule type" value="Genomic_DNA"/>
</dbReference>
<keyword evidence="7 14" id="KW-0560">Oxidoreductase</keyword>
<feature type="binding site" evidence="14">
    <location>
        <begin position="8"/>
        <end position="13"/>
    </location>
    <ligand>
        <name>NAD(+)</name>
        <dbReference type="ChEBI" id="CHEBI:57540"/>
    </ligand>
</feature>
<keyword evidence="18" id="KW-1185">Reference proteome</keyword>
<dbReference type="PANTHER" id="PTHR20836:SF0">
    <property type="entry name" value="4-HYDROXY-TETRAHYDRODIPICOLINATE REDUCTASE 1, CHLOROPLASTIC-RELATED"/>
    <property type="match status" value="1"/>
</dbReference>
<gene>
    <name evidence="14" type="primary">dapB</name>
    <name evidence="17" type="ORF">SAMN05421686_101161</name>
</gene>
<evidence type="ECO:0000256" key="4">
    <source>
        <dbReference type="ARBA" id="ARBA00022605"/>
    </source>
</evidence>
<dbReference type="InterPro" id="IPR000846">
    <property type="entry name" value="DapB_N"/>
</dbReference>
<comment type="catalytic activity">
    <reaction evidence="12 14">
        <text>(S)-2,3,4,5-tetrahydrodipicolinate + NADP(+) + H2O = (2S,4S)-4-hydroxy-2,3,4,5-tetrahydrodipicolinate + NADPH + H(+)</text>
        <dbReference type="Rhea" id="RHEA:35331"/>
        <dbReference type="ChEBI" id="CHEBI:15377"/>
        <dbReference type="ChEBI" id="CHEBI:15378"/>
        <dbReference type="ChEBI" id="CHEBI:16845"/>
        <dbReference type="ChEBI" id="CHEBI:57783"/>
        <dbReference type="ChEBI" id="CHEBI:58349"/>
        <dbReference type="ChEBI" id="CHEBI:67139"/>
        <dbReference type="EC" id="1.17.1.8"/>
    </reaction>
</comment>
<dbReference type="OrthoDB" id="9790352at2"/>
<dbReference type="SUPFAM" id="SSF55347">
    <property type="entry name" value="Glyceraldehyde-3-phosphate dehydrogenase-like, C-terminal domain"/>
    <property type="match status" value="1"/>
</dbReference>
<evidence type="ECO:0000256" key="8">
    <source>
        <dbReference type="ARBA" id="ARBA00023027"/>
    </source>
</evidence>
<dbReference type="UniPathway" id="UPA00034">
    <property type="reaction ID" value="UER00018"/>
</dbReference>
<comment type="caution">
    <text evidence="14">Lacks conserved residue(s) required for the propagation of feature annotation.</text>
</comment>